<evidence type="ECO:0000313" key="1">
    <source>
        <dbReference type="EMBL" id="TQL69662.1"/>
    </source>
</evidence>
<comment type="caution">
    <text evidence="1">The sequence shown here is derived from an EMBL/GenBank/DDBJ whole genome shotgun (WGS) entry which is preliminary data.</text>
</comment>
<dbReference type="Proteomes" id="UP000320209">
    <property type="component" value="Unassembled WGS sequence"/>
</dbReference>
<sequence>MSMPAGPAPGQHYSPRAAFPTWLSPHGGVVSPAAFGGGTSSLGARARASSTLGLARQPFIPLSLRPTSASASRRAVRSAMVLRLSHAFLPLATPISTLARPFRK</sequence>
<accession>A0A543AAM7</accession>
<evidence type="ECO:0000313" key="2">
    <source>
        <dbReference type="Proteomes" id="UP000320209"/>
    </source>
</evidence>
<dbReference type="EMBL" id="VFOV01000001">
    <property type="protein sequence ID" value="TQL69662.1"/>
    <property type="molecule type" value="Genomic_DNA"/>
</dbReference>
<dbReference type="AlphaFoldDB" id="A0A543AAM7"/>
<proteinExistence type="predicted"/>
<organism evidence="1 2">
    <name type="scientific">Nocardioides albertanoniae</name>
    <dbReference type="NCBI Taxonomy" id="1175486"/>
    <lineage>
        <taxon>Bacteria</taxon>
        <taxon>Bacillati</taxon>
        <taxon>Actinomycetota</taxon>
        <taxon>Actinomycetes</taxon>
        <taxon>Propionibacteriales</taxon>
        <taxon>Nocardioidaceae</taxon>
        <taxon>Nocardioides</taxon>
    </lineage>
</organism>
<gene>
    <name evidence="1" type="ORF">FB381_3575</name>
</gene>
<protein>
    <submittedName>
        <fullName evidence="1">Uncharacterized protein</fullName>
    </submittedName>
</protein>
<keyword evidence="2" id="KW-1185">Reference proteome</keyword>
<name>A0A543AAM7_9ACTN</name>
<reference evidence="1 2" key="1">
    <citation type="submission" date="2019-06" db="EMBL/GenBank/DDBJ databases">
        <title>Sequencing the genomes of 1000 actinobacteria strains.</title>
        <authorList>
            <person name="Klenk H.-P."/>
        </authorList>
    </citation>
    <scope>NUCLEOTIDE SEQUENCE [LARGE SCALE GENOMIC DNA]</scope>
    <source>
        <strain evidence="1 2">DSM 25218</strain>
    </source>
</reference>